<proteinExistence type="predicted"/>
<keyword evidence="2" id="KW-1185">Reference proteome</keyword>
<protein>
    <submittedName>
        <fullName evidence="1">(diamondback moth) hypothetical protein</fullName>
    </submittedName>
</protein>
<dbReference type="AlphaFoldDB" id="A0A8S4DLB8"/>
<evidence type="ECO:0000313" key="2">
    <source>
        <dbReference type="Proteomes" id="UP000653454"/>
    </source>
</evidence>
<comment type="caution">
    <text evidence="1">The sequence shown here is derived from an EMBL/GenBank/DDBJ whole genome shotgun (WGS) entry which is preliminary data.</text>
</comment>
<gene>
    <name evidence="1" type="ORF">PLXY2_LOCUS2603</name>
</gene>
<organism evidence="1 2">
    <name type="scientific">Plutella xylostella</name>
    <name type="common">Diamondback moth</name>
    <name type="synonym">Plutella maculipennis</name>
    <dbReference type="NCBI Taxonomy" id="51655"/>
    <lineage>
        <taxon>Eukaryota</taxon>
        <taxon>Metazoa</taxon>
        <taxon>Ecdysozoa</taxon>
        <taxon>Arthropoda</taxon>
        <taxon>Hexapoda</taxon>
        <taxon>Insecta</taxon>
        <taxon>Pterygota</taxon>
        <taxon>Neoptera</taxon>
        <taxon>Endopterygota</taxon>
        <taxon>Lepidoptera</taxon>
        <taxon>Glossata</taxon>
        <taxon>Ditrysia</taxon>
        <taxon>Yponomeutoidea</taxon>
        <taxon>Plutellidae</taxon>
        <taxon>Plutella</taxon>
    </lineage>
</organism>
<reference evidence="1" key="1">
    <citation type="submission" date="2020-11" db="EMBL/GenBank/DDBJ databases">
        <authorList>
            <person name="Whiteford S."/>
        </authorList>
    </citation>
    <scope>NUCLEOTIDE SEQUENCE</scope>
</reference>
<name>A0A8S4DLB8_PLUXY</name>
<sequence>MGDADDLQVGKDINYIAHCRDETVNFFKYFLPKSTLIRLVIVVADSKRKDSGPNCNFYSYVDCYKKSNKHVKGAILPPVIIEKNVSIASA</sequence>
<dbReference type="Proteomes" id="UP000653454">
    <property type="component" value="Unassembled WGS sequence"/>
</dbReference>
<evidence type="ECO:0000313" key="1">
    <source>
        <dbReference type="EMBL" id="CAG9100863.1"/>
    </source>
</evidence>
<accession>A0A8S4DLB8</accession>
<dbReference type="EMBL" id="CAJHNJ030000006">
    <property type="protein sequence ID" value="CAG9100863.1"/>
    <property type="molecule type" value="Genomic_DNA"/>
</dbReference>